<dbReference type="AlphaFoldDB" id="A0A6C0ICG7"/>
<protein>
    <recommendedName>
        <fullName evidence="7">RING-type domain-containing protein</fullName>
    </recommendedName>
</protein>
<feature type="domain" description="RING-type" evidence="7">
    <location>
        <begin position="86"/>
        <end position="343"/>
    </location>
</feature>
<dbReference type="GO" id="GO:0016567">
    <property type="term" value="P:protein ubiquitination"/>
    <property type="evidence" value="ECO:0007669"/>
    <property type="project" value="InterPro"/>
</dbReference>
<dbReference type="PANTHER" id="PTHR11685">
    <property type="entry name" value="RBR FAMILY RING FINGER AND IBR DOMAIN-CONTAINING"/>
    <property type="match status" value="1"/>
</dbReference>
<keyword evidence="1" id="KW-0808">Transferase</keyword>
<keyword evidence="4" id="KW-0863">Zinc-finger</keyword>
<proteinExistence type="predicted"/>
<keyword evidence="6" id="KW-0862">Zinc</keyword>
<dbReference type="GO" id="GO:0008270">
    <property type="term" value="F:zinc ion binding"/>
    <property type="evidence" value="ECO:0007669"/>
    <property type="project" value="UniProtKB-KW"/>
</dbReference>
<dbReference type="EMBL" id="MN740155">
    <property type="protein sequence ID" value="QHT90562.1"/>
    <property type="molecule type" value="Genomic_DNA"/>
</dbReference>
<dbReference type="SUPFAM" id="SSF57903">
    <property type="entry name" value="FYVE/PHD zinc finger"/>
    <property type="match status" value="1"/>
</dbReference>
<evidence type="ECO:0000256" key="5">
    <source>
        <dbReference type="ARBA" id="ARBA00022786"/>
    </source>
</evidence>
<dbReference type="InterPro" id="IPR031127">
    <property type="entry name" value="E3_UB_ligase_RBR"/>
</dbReference>
<evidence type="ECO:0000256" key="6">
    <source>
        <dbReference type="ARBA" id="ARBA00022833"/>
    </source>
</evidence>
<evidence type="ECO:0000256" key="3">
    <source>
        <dbReference type="ARBA" id="ARBA00022737"/>
    </source>
</evidence>
<organism evidence="8">
    <name type="scientific">viral metagenome</name>
    <dbReference type="NCBI Taxonomy" id="1070528"/>
    <lineage>
        <taxon>unclassified sequences</taxon>
        <taxon>metagenomes</taxon>
        <taxon>organismal metagenomes</taxon>
    </lineage>
</organism>
<evidence type="ECO:0000256" key="4">
    <source>
        <dbReference type="ARBA" id="ARBA00022771"/>
    </source>
</evidence>
<keyword evidence="2" id="KW-0479">Metal-binding</keyword>
<dbReference type="InterPro" id="IPR044066">
    <property type="entry name" value="TRIAD_supradom"/>
</dbReference>
<sequence length="520" mass="60649">METELLHMDESPDGIQTLEYIMETANEIPILQVDNDASTSFTASSPSPSELVVQSLQGTAVPQSTQITFGAQGLRPPLGVADPLSASTKCNICEEKYSKRLRAPISCQYCQYEACSQCCQTYILSETEPKCMNTECNRVWTRKYMSTVFSATFLNTKWKTHRENIIFDQERALLPATQPLVENIIRRERITAEVHEINAQINTLYNRRDALRVEYHGNQINNIEPERRTFIRACPDPECRGFLSTQWKCGICEKWTCPTCNEIKGTDRDAEHTCNPELVETVALIRQDTKPCPNCGMGIFKINGCDQMFCTQCHTAFCWRTGHIQTVIHNPHYFEWLRENNGNGNENAIERNPQDVICGRDIDTYFVRNLNTNIQRKMTAETEVQGQRVITMCRMMIHLRRVDMVYYQVNHILNNQNLRIKYLRNQISEEQLKTNLQKNDKKHQKHREIFDILQMVHTTTTDILYRFLEEIRKNTWNNDFTIIQEIDQLRIYANRCLHEISETYNSIRMSFNDKMEFTKS</sequence>
<evidence type="ECO:0000313" key="8">
    <source>
        <dbReference type="EMBL" id="QHT90562.1"/>
    </source>
</evidence>
<dbReference type="PROSITE" id="PS51873">
    <property type="entry name" value="TRIAD"/>
    <property type="match status" value="1"/>
</dbReference>
<dbReference type="GO" id="GO:0004842">
    <property type="term" value="F:ubiquitin-protein transferase activity"/>
    <property type="evidence" value="ECO:0007669"/>
    <property type="project" value="InterPro"/>
</dbReference>
<name>A0A6C0ICG7_9ZZZZ</name>
<dbReference type="InterPro" id="IPR011011">
    <property type="entry name" value="Znf_FYVE_PHD"/>
</dbReference>
<evidence type="ECO:0000256" key="1">
    <source>
        <dbReference type="ARBA" id="ARBA00022679"/>
    </source>
</evidence>
<keyword evidence="3" id="KW-0677">Repeat</keyword>
<reference evidence="8" key="1">
    <citation type="journal article" date="2020" name="Nature">
        <title>Giant virus diversity and host interactions through global metagenomics.</title>
        <authorList>
            <person name="Schulz F."/>
            <person name="Roux S."/>
            <person name="Paez-Espino D."/>
            <person name="Jungbluth S."/>
            <person name="Walsh D.A."/>
            <person name="Denef V.J."/>
            <person name="McMahon K.D."/>
            <person name="Konstantinidis K.T."/>
            <person name="Eloe-Fadrosh E.A."/>
            <person name="Kyrpides N.C."/>
            <person name="Woyke T."/>
        </authorList>
    </citation>
    <scope>NUCLEOTIDE SEQUENCE</scope>
    <source>
        <strain evidence="8">GVMAG-M-3300023184-68</strain>
    </source>
</reference>
<accession>A0A6C0ICG7</accession>
<evidence type="ECO:0000256" key="2">
    <source>
        <dbReference type="ARBA" id="ARBA00022723"/>
    </source>
</evidence>
<evidence type="ECO:0000259" key="7">
    <source>
        <dbReference type="PROSITE" id="PS51873"/>
    </source>
</evidence>
<dbReference type="SUPFAM" id="SSF57850">
    <property type="entry name" value="RING/U-box"/>
    <property type="match status" value="1"/>
</dbReference>
<dbReference type="Gene3D" id="1.20.120.1750">
    <property type="match status" value="1"/>
</dbReference>
<keyword evidence="5" id="KW-0833">Ubl conjugation pathway</keyword>